<dbReference type="InterPro" id="IPR015942">
    <property type="entry name" value="Asp/Glu/hydantoin_racemase"/>
</dbReference>
<dbReference type="Proteomes" id="UP000319040">
    <property type="component" value="Unassembled WGS sequence"/>
</dbReference>
<accession>A0A521CML1</accession>
<evidence type="ECO:0000256" key="5">
    <source>
        <dbReference type="ARBA" id="ARBA00023235"/>
    </source>
</evidence>
<evidence type="ECO:0000256" key="1">
    <source>
        <dbReference type="ARBA" id="ARBA00001602"/>
    </source>
</evidence>
<dbReference type="InterPro" id="IPR001920">
    <property type="entry name" value="Asp/Glu_race"/>
</dbReference>
<dbReference type="OrthoDB" id="9801055at2"/>
<keyword evidence="3 7" id="KW-0133">Cell shape</keyword>
<dbReference type="PANTHER" id="PTHR21198:SF2">
    <property type="entry name" value="GLUTAMATE RACEMASE"/>
    <property type="match status" value="1"/>
</dbReference>
<evidence type="ECO:0000313" key="8">
    <source>
        <dbReference type="EMBL" id="SMO60666.1"/>
    </source>
</evidence>
<dbReference type="NCBIfam" id="TIGR00067">
    <property type="entry name" value="glut_race"/>
    <property type="match status" value="1"/>
</dbReference>
<dbReference type="GO" id="GO:0008360">
    <property type="term" value="P:regulation of cell shape"/>
    <property type="evidence" value="ECO:0007669"/>
    <property type="project" value="UniProtKB-KW"/>
</dbReference>
<evidence type="ECO:0000256" key="6">
    <source>
        <dbReference type="ARBA" id="ARBA00023316"/>
    </source>
</evidence>
<keyword evidence="4 7" id="KW-0573">Peptidoglycan synthesis</keyword>
<dbReference type="InterPro" id="IPR033134">
    <property type="entry name" value="Asp/Glu_racemase_AS_2"/>
</dbReference>
<dbReference type="InterPro" id="IPR018187">
    <property type="entry name" value="Asp/Glu_racemase_AS_1"/>
</dbReference>
<evidence type="ECO:0000313" key="9">
    <source>
        <dbReference type="Proteomes" id="UP000319040"/>
    </source>
</evidence>
<evidence type="ECO:0000256" key="7">
    <source>
        <dbReference type="HAMAP-Rule" id="MF_00258"/>
    </source>
</evidence>
<keyword evidence="5 7" id="KW-0413">Isomerase</keyword>
<comment type="pathway">
    <text evidence="7">Cell wall biogenesis; peptidoglycan biosynthesis.</text>
</comment>
<evidence type="ECO:0000256" key="4">
    <source>
        <dbReference type="ARBA" id="ARBA00022984"/>
    </source>
</evidence>
<dbReference type="PROSITE" id="PS00924">
    <property type="entry name" value="ASP_GLU_RACEMASE_2"/>
    <property type="match status" value="1"/>
</dbReference>
<keyword evidence="6 7" id="KW-0961">Cell wall biogenesis/degradation</keyword>
<dbReference type="GO" id="GO:0008881">
    <property type="term" value="F:glutamate racemase activity"/>
    <property type="evidence" value="ECO:0007669"/>
    <property type="project" value="UniProtKB-UniRule"/>
</dbReference>
<evidence type="ECO:0000256" key="2">
    <source>
        <dbReference type="ARBA" id="ARBA00013090"/>
    </source>
</evidence>
<organism evidence="8 9">
    <name type="scientific">Saccharicrinis carchari</name>
    <dbReference type="NCBI Taxonomy" id="1168039"/>
    <lineage>
        <taxon>Bacteria</taxon>
        <taxon>Pseudomonadati</taxon>
        <taxon>Bacteroidota</taxon>
        <taxon>Bacteroidia</taxon>
        <taxon>Marinilabiliales</taxon>
        <taxon>Marinilabiliaceae</taxon>
        <taxon>Saccharicrinis</taxon>
    </lineage>
</organism>
<comment type="catalytic activity">
    <reaction evidence="1 7">
        <text>L-glutamate = D-glutamate</text>
        <dbReference type="Rhea" id="RHEA:12813"/>
        <dbReference type="ChEBI" id="CHEBI:29985"/>
        <dbReference type="ChEBI" id="CHEBI:29986"/>
        <dbReference type="EC" id="5.1.1.3"/>
    </reaction>
</comment>
<feature type="binding site" evidence="7">
    <location>
        <begin position="57"/>
        <end position="58"/>
    </location>
    <ligand>
        <name>substrate</name>
    </ligand>
</feature>
<feature type="binding site" evidence="7">
    <location>
        <begin position="25"/>
        <end position="26"/>
    </location>
    <ligand>
        <name>substrate</name>
    </ligand>
</feature>
<dbReference type="InterPro" id="IPR004391">
    <property type="entry name" value="Glu_race"/>
</dbReference>
<feature type="active site" description="Proton donor/acceptor" evidence="7">
    <location>
        <position position="207"/>
    </location>
</feature>
<dbReference type="Pfam" id="PF01177">
    <property type="entry name" value="Asp_Glu_race"/>
    <property type="match status" value="1"/>
</dbReference>
<dbReference type="GO" id="GO:0071555">
    <property type="term" value="P:cell wall organization"/>
    <property type="evidence" value="ECO:0007669"/>
    <property type="project" value="UniProtKB-KW"/>
</dbReference>
<dbReference type="GO" id="GO:0009252">
    <property type="term" value="P:peptidoglycan biosynthetic process"/>
    <property type="evidence" value="ECO:0007669"/>
    <property type="project" value="UniProtKB-UniRule"/>
</dbReference>
<dbReference type="PANTHER" id="PTHR21198">
    <property type="entry name" value="GLUTAMATE RACEMASE"/>
    <property type="match status" value="1"/>
</dbReference>
<feature type="binding site" evidence="7">
    <location>
        <begin position="208"/>
        <end position="209"/>
    </location>
    <ligand>
        <name>substrate</name>
    </ligand>
</feature>
<gene>
    <name evidence="7" type="primary">murI</name>
    <name evidence="8" type="ORF">SAMN06265379_103300</name>
</gene>
<dbReference type="AlphaFoldDB" id="A0A521CML1"/>
<keyword evidence="9" id="KW-1185">Reference proteome</keyword>
<dbReference type="UniPathway" id="UPA00219"/>
<sequence>MVVITILFCYHRIMNSSKGPIAVFDSGYGGLTVLQQLTQQLPQYDFLYLGDNARTPYGTRSFEVVNKYTLEAVTKLFSMGVHLIILACNTASAKALRNIQQNHLPLIAPTRRVLGVIRPSAEVVGSYTKTNKIGVLGTLGTVQSLSYPLEIKKVAKHLQVFQEACPMWVPLVENGEAESPGSDFFIKKNIDALLSQDKAIDTIILGCTHYPLLLDKIKQYLPYECTILSQGEIVAKSLVNYLKRHPEMDAKCTKNGKVIFYTTENVNKFKQTAGFFLKQDIEVNYLEL</sequence>
<feature type="active site" description="Proton donor/acceptor" evidence="7">
    <location>
        <position position="88"/>
    </location>
</feature>
<dbReference type="EMBL" id="FXTB01000003">
    <property type="protein sequence ID" value="SMO60666.1"/>
    <property type="molecule type" value="Genomic_DNA"/>
</dbReference>
<comment type="function">
    <text evidence="7">Provides the (R)-glutamate required for cell wall biosynthesis.</text>
</comment>
<dbReference type="EC" id="5.1.1.3" evidence="2 7"/>
<comment type="similarity">
    <text evidence="7">Belongs to the aspartate/glutamate racemases family.</text>
</comment>
<name>A0A521CML1_SACCC</name>
<dbReference type="Gene3D" id="3.40.50.1860">
    <property type="match status" value="2"/>
</dbReference>
<reference evidence="8 9" key="1">
    <citation type="submission" date="2017-05" db="EMBL/GenBank/DDBJ databases">
        <authorList>
            <person name="Varghese N."/>
            <person name="Submissions S."/>
        </authorList>
    </citation>
    <scope>NUCLEOTIDE SEQUENCE [LARGE SCALE GENOMIC DNA]</scope>
    <source>
        <strain evidence="8 9">DSM 27040</strain>
    </source>
</reference>
<protein>
    <recommendedName>
        <fullName evidence="2 7">Glutamate racemase</fullName>
        <ecNumber evidence="2 7">5.1.1.3</ecNumber>
    </recommendedName>
</protein>
<dbReference type="SUPFAM" id="SSF53681">
    <property type="entry name" value="Aspartate/glutamate racemase"/>
    <property type="match status" value="2"/>
</dbReference>
<proteinExistence type="inferred from homology"/>
<evidence type="ECO:0000256" key="3">
    <source>
        <dbReference type="ARBA" id="ARBA00022960"/>
    </source>
</evidence>
<dbReference type="HAMAP" id="MF_00258">
    <property type="entry name" value="Glu_racemase"/>
    <property type="match status" value="1"/>
</dbReference>
<feature type="binding site" evidence="7">
    <location>
        <begin position="89"/>
        <end position="90"/>
    </location>
    <ligand>
        <name>substrate</name>
    </ligand>
</feature>
<dbReference type="FunFam" id="3.40.50.1860:FF:000001">
    <property type="entry name" value="Glutamate racemase"/>
    <property type="match status" value="1"/>
</dbReference>
<dbReference type="PROSITE" id="PS00923">
    <property type="entry name" value="ASP_GLU_RACEMASE_1"/>
    <property type="match status" value="1"/>
</dbReference>